<comment type="similarity">
    <text evidence="1">Belongs to the Cu-Zn superoxide dismutase family.</text>
</comment>
<name>A0ABW2C3X1_9PSEU</name>
<accession>A0ABW2C3X1</accession>
<feature type="region of interest" description="Disordered" evidence="2">
    <location>
        <begin position="32"/>
        <end position="51"/>
    </location>
</feature>
<feature type="signal peptide" evidence="3">
    <location>
        <begin position="1"/>
        <end position="24"/>
    </location>
</feature>
<feature type="compositionally biased region" description="Polar residues" evidence="2">
    <location>
        <begin position="122"/>
        <end position="132"/>
    </location>
</feature>
<evidence type="ECO:0000259" key="4">
    <source>
        <dbReference type="Pfam" id="PF00080"/>
    </source>
</evidence>
<dbReference type="PROSITE" id="PS51257">
    <property type="entry name" value="PROKAR_LIPOPROTEIN"/>
    <property type="match status" value="1"/>
</dbReference>
<evidence type="ECO:0000256" key="3">
    <source>
        <dbReference type="SAM" id="SignalP"/>
    </source>
</evidence>
<dbReference type="RefSeq" id="WP_345402912.1">
    <property type="nucleotide sequence ID" value="NZ_BAABLA010000112.1"/>
</dbReference>
<sequence length="207" mass="21707">MRKTFHRKTPVVLAVAAFGLLATACDSGAGANEDTQAADAHSGHALSHSGALETPANASDAFTYNQRLAPVGAEMAIEMTPTDSSTTFSLEVSGMLPNRGYAAHAHTDKCGPNPDASGGHYQHQTAPENGANTPDPKYVNPENEFWLDLNTDADGNGRSEVTLDFEVTDWDRPRSVVVHSAQKTSAAPGNAGASGDRIACLSLPHSH</sequence>
<comment type="caution">
    <text evidence="5">The sequence shown here is derived from an EMBL/GenBank/DDBJ whole genome shotgun (WGS) entry which is preliminary data.</text>
</comment>
<keyword evidence="3" id="KW-0732">Signal</keyword>
<feature type="domain" description="Superoxide dismutase copper/zinc binding" evidence="4">
    <location>
        <begin position="80"/>
        <end position="200"/>
    </location>
</feature>
<evidence type="ECO:0000256" key="1">
    <source>
        <dbReference type="ARBA" id="ARBA00010457"/>
    </source>
</evidence>
<dbReference type="Gene3D" id="2.60.40.200">
    <property type="entry name" value="Superoxide dismutase, copper/zinc binding domain"/>
    <property type="match status" value="1"/>
</dbReference>
<dbReference type="InterPro" id="IPR036423">
    <property type="entry name" value="SOD-like_Cu/Zn_dom_sf"/>
</dbReference>
<keyword evidence="6" id="KW-1185">Reference proteome</keyword>
<proteinExistence type="inferred from homology"/>
<dbReference type="Proteomes" id="UP001596337">
    <property type="component" value="Unassembled WGS sequence"/>
</dbReference>
<protein>
    <submittedName>
        <fullName evidence="5">Superoxide dismutase family protein</fullName>
    </submittedName>
</protein>
<evidence type="ECO:0000313" key="6">
    <source>
        <dbReference type="Proteomes" id="UP001596337"/>
    </source>
</evidence>
<feature type="region of interest" description="Disordered" evidence="2">
    <location>
        <begin position="107"/>
        <end position="132"/>
    </location>
</feature>
<organism evidence="5 6">
    <name type="scientific">Haloechinothrix salitolerans</name>
    <dbReference type="NCBI Taxonomy" id="926830"/>
    <lineage>
        <taxon>Bacteria</taxon>
        <taxon>Bacillati</taxon>
        <taxon>Actinomycetota</taxon>
        <taxon>Actinomycetes</taxon>
        <taxon>Pseudonocardiales</taxon>
        <taxon>Pseudonocardiaceae</taxon>
        <taxon>Haloechinothrix</taxon>
    </lineage>
</organism>
<dbReference type="EMBL" id="JBHSXX010000001">
    <property type="protein sequence ID" value="MFC6869193.1"/>
    <property type="molecule type" value="Genomic_DNA"/>
</dbReference>
<evidence type="ECO:0000313" key="5">
    <source>
        <dbReference type="EMBL" id="MFC6869193.1"/>
    </source>
</evidence>
<gene>
    <name evidence="5" type="ORF">ACFQGD_18800</name>
</gene>
<dbReference type="InterPro" id="IPR001424">
    <property type="entry name" value="SOD_Cu_Zn_dom"/>
</dbReference>
<dbReference type="SUPFAM" id="SSF49329">
    <property type="entry name" value="Cu,Zn superoxide dismutase-like"/>
    <property type="match status" value="1"/>
</dbReference>
<dbReference type="Pfam" id="PF00080">
    <property type="entry name" value="Sod_Cu"/>
    <property type="match status" value="1"/>
</dbReference>
<feature type="chain" id="PRO_5046478898" evidence="3">
    <location>
        <begin position="25"/>
        <end position="207"/>
    </location>
</feature>
<reference evidence="6" key="1">
    <citation type="journal article" date="2019" name="Int. J. Syst. Evol. Microbiol.">
        <title>The Global Catalogue of Microorganisms (GCM) 10K type strain sequencing project: providing services to taxonomists for standard genome sequencing and annotation.</title>
        <authorList>
            <consortium name="The Broad Institute Genomics Platform"/>
            <consortium name="The Broad Institute Genome Sequencing Center for Infectious Disease"/>
            <person name="Wu L."/>
            <person name="Ma J."/>
        </authorList>
    </citation>
    <scope>NUCLEOTIDE SEQUENCE [LARGE SCALE GENOMIC DNA]</scope>
    <source>
        <strain evidence="6">KCTC 32255</strain>
    </source>
</reference>
<evidence type="ECO:0000256" key="2">
    <source>
        <dbReference type="SAM" id="MobiDB-lite"/>
    </source>
</evidence>